<dbReference type="AlphaFoldDB" id="A0A9X2Z8Y3"/>
<dbReference type="RefSeq" id="WP_264204555.1">
    <property type="nucleotide sequence ID" value="NZ_JAOZEW010000001.1"/>
</dbReference>
<protein>
    <submittedName>
        <fullName evidence="1">Uncharacterized protein</fullName>
    </submittedName>
</protein>
<evidence type="ECO:0000313" key="2">
    <source>
        <dbReference type="Proteomes" id="UP001151079"/>
    </source>
</evidence>
<organism evidence="1 2">
    <name type="scientific">Flavobacterium shii</name>
    <dbReference type="NCBI Taxonomy" id="2987687"/>
    <lineage>
        <taxon>Bacteria</taxon>
        <taxon>Pseudomonadati</taxon>
        <taxon>Bacteroidota</taxon>
        <taxon>Flavobacteriia</taxon>
        <taxon>Flavobacteriales</taxon>
        <taxon>Flavobacteriaceae</taxon>
        <taxon>Flavobacterium</taxon>
    </lineage>
</organism>
<gene>
    <name evidence="1" type="ORF">OIU83_01735</name>
</gene>
<proteinExistence type="predicted"/>
<keyword evidence="2" id="KW-1185">Reference proteome</keyword>
<name>A0A9X2Z8Y3_9FLAO</name>
<dbReference type="EMBL" id="JAOZEW010000001">
    <property type="protein sequence ID" value="MCV9926356.1"/>
    <property type="molecule type" value="Genomic_DNA"/>
</dbReference>
<sequence>MTDEIKNLLYSTGVPEEFGLYEVQIIEEIPVERIPKLIELLKNENQFIAYQAMLILTAWNIKEGFESITEFIKNQPDRNYEFEPHRIWGADNVYDYIADALYISTFNSDDEEKIIPYFIELLKLYGIKFFESNLKSRLLKIEPRKELLPYIINALEESLKNELYYQSSQLLPVIAKYDKTLINDYITSFQKLIEMDNRIQYNLDEVQKYL</sequence>
<accession>A0A9X2Z8Y3</accession>
<reference evidence="1" key="1">
    <citation type="submission" date="2022-10" db="EMBL/GenBank/DDBJ databases">
        <title>Two novel species of Flavobacterium.</title>
        <authorList>
            <person name="Liu Q."/>
            <person name="Xin Y.-H."/>
        </authorList>
    </citation>
    <scope>NUCLEOTIDE SEQUENCE</scope>
    <source>
        <strain evidence="1">LS1R49</strain>
    </source>
</reference>
<evidence type="ECO:0000313" key="1">
    <source>
        <dbReference type="EMBL" id="MCV9926356.1"/>
    </source>
</evidence>
<comment type="caution">
    <text evidence="1">The sequence shown here is derived from an EMBL/GenBank/DDBJ whole genome shotgun (WGS) entry which is preliminary data.</text>
</comment>
<dbReference type="Proteomes" id="UP001151079">
    <property type="component" value="Unassembled WGS sequence"/>
</dbReference>